<dbReference type="Pfam" id="PF14301">
    <property type="entry name" value="DUF4376"/>
    <property type="match status" value="1"/>
</dbReference>
<dbReference type="InterPro" id="IPR025484">
    <property type="entry name" value="DUF4376"/>
</dbReference>
<name>A0ABN8ULQ1_9GAMM</name>
<feature type="domain" description="DUF4376" evidence="1">
    <location>
        <begin position="148"/>
        <end position="228"/>
    </location>
</feature>
<organism evidence="2 3">
    <name type="scientific">Pseudoalteromonas holothuriae</name>
    <dbReference type="NCBI Taxonomy" id="2963714"/>
    <lineage>
        <taxon>Bacteria</taxon>
        <taxon>Pseudomonadati</taxon>
        <taxon>Pseudomonadota</taxon>
        <taxon>Gammaproteobacteria</taxon>
        <taxon>Alteromonadales</taxon>
        <taxon>Pseudoalteromonadaceae</taxon>
        <taxon>Pseudoalteromonas</taxon>
    </lineage>
</organism>
<gene>
    <name evidence="2" type="ORF">PSECIP111951_01145</name>
</gene>
<accession>A0ABN8ULQ1</accession>
<comment type="caution">
    <text evidence="2">The sequence shown here is derived from an EMBL/GenBank/DDBJ whole genome shotgun (WGS) entry which is preliminary data.</text>
</comment>
<protein>
    <recommendedName>
        <fullName evidence="1">DUF4376 domain-containing protein</fullName>
    </recommendedName>
</protein>
<evidence type="ECO:0000259" key="1">
    <source>
        <dbReference type="Pfam" id="PF14301"/>
    </source>
</evidence>
<dbReference type="EMBL" id="CAMAPD010000004">
    <property type="protein sequence ID" value="CAH9054962.1"/>
    <property type="molecule type" value="Genomic_DNA"/>
</dbReference>
<dbReference type="RefSeq" id="WP_261592323.1">
    <property type="nucleotide sequence ID" value="NZ_CAMAPD010000004.1"/>
</dbReference>
<proteinExistence type="predicted"/>
<evidence type="ECO:0000313" key="2">
    <source>
        <dbReference type="EMBL" id="CAH9054962.1"/>
    </source>
</evidence>
<dbReference type="Proteomes" id="UP001152485">
    <property type="component" value="Unassembled WGS sequence"/>
</dbReference>
<sequence>MSEQMTEQENEMVTEQQPVTTYQGVHTKIALRHPQAQVTQALQLAIEQEQSAHAQAHAQWLEALPAIDEAIEQAQAHNAENPTERVEVPTRPDEPLIDLAKRRACYEIKKVEVDLELTTEAQAEHVVYDDDVLIAYHHPKTIAHSTEQIAAVKRERFKAQRAANVAAITVEVDDLEFDGDELSQQRMARAILLMSDTDKQLWVLANNQAAEVTKQQLTQACLLAAQQQSQVWVQQ</sequence>
<evidence type="ECO:0000313" key="3">
    <source>
        <dbReference type="Proteomes" id="UP001152485"/>
    </source>
</evidence>
<reference evidence="2 3" key="1">
    <citation type="submission" date="2022-07" db="EMBL/GenBank/DDBJ databases">
        <authorList>
            <person name="Criscuolo A."/>
        </authorList>
    </citation>
    <scope>NUCLEOTIDE SEQUENCE [LARGE SCALE GENOMIC DNA]</scope>
    <source>
        <strain evidence="3">CIP 111951</strain>
    </source>
</reference>